<feature type="binding site" evidence="16">
    <location>
        <position position="107"/>
    </location>
    <ligand>
        <name>substrate</name>
    </ligand>
</feature>
<dbReference type="AlphaFoldDB" id="A4A3U9"/>
<dbReference type="RefSeq" id="WP_023659481.1">
    <property type="nucleotide sequence ID" value="NZ_CM002299.1"/>
</dbReference>
<dbReference type="NCBIfam" id="TIGR02037">
    <property type="entry name" value="degP_htrA_DO"/>
    <property type="match status" value="1"/>
</dbReference>
<feature type="binding site" evidence="16">
    <location>
        <begin position="211"/>
        <end position="213"/>
    </location>
    <ligand>
        <name>substrate</name>
    </ligand>
</feature>
<evidence type="ECO:0000256" key="1">
    <source>
        <dbReference type="ARBA" id="ARBA00001772"/>
    </source>
</evidence>
<keyword evidence="19" id="KW-1185">Reference proteome</keyword>
<reference evidence="18 19" key="2">
    <citation type="journal article" date="2009" name="PLoS ONE">
        <title>The photosynthetic apparatus and its regulation in the aerobic gammaproteobacterium Congregibacter litoralis gen. nov., sp. nov.</title>
        <authorList>
            <person name="Spring S."/>
            <person name="Lunsdorf H."/>
            <person name="Fuchs B.M."/>
            <person name="Tindall B.J."/>
        </authorList>
    </citation>
    <scope>NUCLEOTIDE SEQUENCE [LARGE SCALE GENOMIC DNA]</scope>
    <source>
        <strain evidence="18">KT71</strain>
    </source>
</reference>
<feature type="active site" description="Charge relay system" evidence="15">
    <location>
        <position position="107"/>
    </location>
</feature>
<dbReference type="EC" id="3.4.21.107" evidence="5"/>
<feature type="domain" description="PDZ" evidence="17">
    <location>
        <begin position="379"/>
        <end position="442"/>
    </location>
</feature>
<keyword evidence="7 18" id="KW-0645">Protease</keyword>
<evidence type="ECO:0000256" key="2">
    <source>
        <dbReference type="ARBA" id="ARBA00002610"/>
    </source>
</evidence>
<dbReference type="Gene3D" id="2.40.10.120">
    <property type="match status" value="1"/>
</dbReference>
<dbReference type="Pfam" id="PF13180">
    <property type="entry name" value="PDZ_2"/>
    <property type="match status" value="2"/>
</dbReference>
<dbReference type="PROSITE" id="PS50106">
    <property type="entry name" value="PDZ"/>
    <property type="match status" value="2"/>
</dbReference>
<evidence type="ECO:0000256" key="7">
    <source>
        <dbReference type="ARBA" id="ARBA00022670"/>
    </source>
</evidence>
<evidence type="ECO:0000259" key="17">
    <source>
        <dbReference type="PROSITE" id="PS50106"/>
    </source>
</evidence>
<sequence>MTYRFGAARFAVLTVTVLALLLSAVPGQALELPDFRGIVKEQSPAVVKIIVEASSRGPSQIDEQEIPEFLRRYFQMPNPPQGPQQERMATGSGFIISDDGFVVTNHHVVEDADLVTVRLSDRREYEAEVVGLDPRSDLALLRIDAEDLPYLVLGADDALEVGEWVLAIGSPFGLDYSVTAGIVSAKGRSLPTRSRENYVPFIQTDVAINPGNSGGPLFNLKGEVVGVNSQIFTTRAGGSIGLSFAIPVNVVRNVVAQLKEDGTVTRGWLGVTIQNVDRNLGESFGLDRPRGALISQIASDGPASEAGLEPGDIIIEFDGESIETSADLPHVVGLIAPGTEVEVLIVRDRKEKTIEVEVGGLDADDSVDQAYRNGDGEGERGGRLGIVVEEAPEEVLSRWDLAGGVVVRSIQPDSPAAEAGLQPGDVITAVGASPVQSLEDFSEIIGGLDEGASVPLRLIRRGSPLFIGLRLED</sequence>
<evidence type="ECO:0000256" key="5">
    <source>
        <dbReference type="ARBA" id="ARBA00013035"/>
    </source>
</evidence>
<evidence type="ECO:0000256" key="11">
    <source>
        <dbReference type="ARBA" id="ARBA00022801"/>
    </source>
</evidence>
<comment type="similarity">
    <text evidence="4">Belongs to the peptidase S1C family.</text>
</comment>
<reference evidence="18 19" key="1">
    <citation type="journal article" date="2007" name="Proc. Natl. Acad. Sci. U.S.A.">
        <title>Characterization of a marine gammaproteobacterium capable of aerobic anoxygenic photosynthesis.</title>
        <authorList>
            <person name="Fuchs B.M."/>
            <person name="Spring S."/>
            <person name="Teeling H."/>
            <person name="Quast C."/>
            <person name="Wulf J."/>
            <person name="Schattenhofer M."/>
            <person name="Yan S."/>
            <person name="Ferriera S."/>
            <person name="Johnson J."/>
            <person name="Glockner F.O."/>
            <person name="Amann R."/>
        </authorList>
    </citation>
    <scope>NUCLEOTIDE SEQUENCE [LARGE SCALE GENOMIC DNA]</scope>
    <source>
        <strain evidence="18">KT71</strain>
    </source>
</reference>
<dbReference type="eggNOG" id="COG0265">
    <property type="taxonomic scope" value="Bacteria"/>
</dbReference>
<evidence type="ECO:0000256" key="14">
    <source>
        <dbReference type="ARBA" id="ARBA00032850"/>
    </source>
</evidence>
<comment type="function">
    <text evidence="2">Might be efficient in the degradation of transiently denatured and unfolded proteins which accumulate in the periplasm following stress conditions.</text>
</comment>
<dbReference type="Pfam" id="PF13365">
    <property type="entry name" value="Trypsin_2"/>
    <property type="match status" value="1"/>
</dbReference>
<dbReference type="InterPro" id="IPR011782">
    <property type="entry name" value="Pept_S1C_Do"/>
</dbReference>
<dbReference type="InterPro" id="IPR001478">
    <property type="entry name" value="PDZ"/>
</dbReference>
<evidence type="ECO:0000256" key="3">
    <source>
        <dbReference type="ARBA" id="ARBA00004418"/>
    </source>
</evidence>
<evidence type="ECO:0000256" key="8">
    <source>
        <dbReference type="ARBA" id="ARBA00022729"/>
    </source>
</evidence>
<dbReference type="SUPFAM" id="SSF50156">
    <property type="entry name" value="PDZ domain-like"/>
    <property type="match status" value="2"/>
</dbReference>
<dbReference type="Gene3D" id="2.30.42.10">
    <property type="match status" value="2"/>
</dbReference>
<evidence type="ECO:0000256" key="10">
    <source>
        <dbReference type="ARBA" id="ARBA00022764"/>
    </source>
</evidence>
<evidence type="ECO:0000256" key="13">
    <source>
        <dbReference type="ARBA" id="ARBA00023016"/>
    </source>
</evidence>
<keyword evidence="9" id="KW-0677">Repeat</keyword>
<name>A4A3U9_9GAMM</name>
<comment type="caution">
    <text evidence="18">The sequence shown here is derived from an EMBL/GenBank/DDBJ whole genome shotgun (WGS) entry which is preliminary data.</text>
</comment>
<feature type="binding site" evidence="16">
    <location>
        <position position="137"/>
    </location>
    <ligand>
        <name>substrate</name>
    </ligand>
</feature>
<dbReference type="CDD" id="cd10839">
    <property type="entry name" value="cpPDZ1_DegP-like"/>
    <property type="match status" value="1"/>
</dbReference>
<keyword evidence="8" id="KW-0732">Signal</keyword>
<keyword evidence="13" id="KW-0346">Stress response</keyword>
<dbReference type="STRING" id="314285.KT71_16921"/>
<accession>A4A3U9</accession>
<dbReference type="InterPro" id="IPR001940">
    <property type="entry name" value="Peptidase_S1C"/>
</dbReference>
<proteinExistence type="inferred from homology"/>
<dbReference type="PANTHER" id="PTHR22939">
    <property type="entry name" value="SERINE PROTEASE FAMILY S1C HTRA-RELATED"/>
    <property type="match status" value="1"/>
</dbReference>
<evidence type="ECO:0000256" key="15">
    <source>
        <dbReference type="PIRSR" id="PIRSR611782-1"/>
    </source>
</evidence>
<dbReference type="PRINTS" id="PR00834">
    <property type="entry name" value="PROTEASES2C"/>
</dbReference>
<dbReference type="GO" id="GO:0006508">
    <property type="term" value="P:proteolysis"/>
    <property type="evidence" value="ECO:0007669"/>
    <property type="project" value="UniProtKB-KW"/>
</dbReference>
<dbReference type="HOGENOM" id="CLU_020120_1_0_6"/>
<dbReference type="SUPFAM" id="SSF50494">
    <property type="entry name" value="Trypsin-like serine proteases"/>
    <property type="match status" value="1"/>
</dbReference>
<dbReference type="InterPro" id="IPR009003">
    <property type="entry name" value="Peptidase_S1_PA"/>
</dbReference>
<dbReference type="InterPro" id="IPR036034">
    <property type="entry name" value="PDZ_sf"/>
</dbReference>
<gene>
    <name evidence="18" type="ORF">KT71_16921</name>
</gene>
<evidence type="ECO:0000256" key="9">
    <source>
        <dbReference type="ARBA" id="ARBA00022737"/>
    </source>
</evidence>
<evidence type="ECO:0000313" key="19">
    <source>
        <dbReference type="Proteomes" id="UP000019205"/>
    </source>
</evidence>
<dbReference type="Proteomes" id="UP000019205">
    <property type="component" value="Chromosome"/>
</dbReference>
<keyword evidence="12" id="KW-0720">Serine protease</keyword>
<evidence type="ECO:0000256" key="4">
    <source>
        <dbReference type="ARBA" id="ARBA00010541"/>
    </source>
</evidence>
<dbReference type="PANTHER" id="PTHR22939:SF130">
    <property type="entry name" value="PERIPLASMIC SERINE ENDOPROTEASE DEGP-LIKE-RELATED"/>
    <property type="match status" value="1"/>
</dbReference>
<evidence type="ECO:0000256" key="16">
    <source>
        <dbReference type="PIRSR" id="PIRSR611782-2"/>
    </source>
</evidence>
<comment type="subcellular location">
    <subcellularLocation>
        <location evidence="3">Periplasm</location>
    </subcellularLocation>
</comment>
<dbReference type="EMBL" id="AAOA02000001">
    <property type="protein sequence ID" value="EAQ99372.2"/>
    <property type="molecule type" value="Genomic_DNA"/>
</dbReference>
<dbReference type="GO" id="GO:0004252">
    <property type="term" value="F:serine-type endopeptidase activity"/>
    <property type="evidence" value="ECO:0007669"/>
    <property type="project" value="InterPro"/>
</dbReference>
<protein>
    <recommendedName>
        <fullName evidence="6">Probable periplasmic serine endoprotease DegP-like</fullName>
        <ecNumber evidence="5">3.4.21.107</ecNumber>
    </recommendedName>
    <alternativeName>
        <fullName evidence="14">Protease Do</fullName>
    </alternativeName>
</protein>
<evidence type="ECO:0000256" key="12">
    <source>
        <dbReference type="ARBA" id="ARBA00022825"/>
    </source>
</evidence>
<feature type="active site" description="Charge relay system" evidence="15">
    <location>
        <position position="213"/>
    </location>
</feature>
<evidence type="ECO:0000313" key="18">
    <source>
        <dbReference type="EMBL" id="EAQ99372.2"/>
    </source>
</evidence>
<feature type="domain" description="PDZ" evidence="17">
    <location>
        <begin position="253"/>
        <end position="349"/>
    </location>
</feature>
<feature type="active site" description="Charge relay system" evidence="15">
    <location>
        <position position="137"/>
    </location>
</feature>
<organism evidence="18 19">
    <name type="scientific">Congregibacter litoralis KT71</name>
    <dbReference type="NCBI Taxonomy" id="314285"/>
    <lineage>
        <taxon>Bacteria</taxon>
        <taxon>Pseudomonadati</taxon>
        <taxon>Pseudomonadota</taxon>
        <taxon>Gammaproteobacteria</taxon>
        <taxon>Cellvibrionales</taxon>
        <taxon>Halieaceae</taxon>
        <taxon>Congregibacter</taxon>
    </lineage>
</organism>
<comment type="catalytic activity">
    <reaction evidence="1">
        <text>Acts on substrates that are at least partially unfolded. The cleavage site P1 residue is normally between a pair of hydrophobic residues, such as Val-|-Val.</text>
        <dbReference type="EC" id="3.4.21.107"/>
    </reaction>
</comment>
<dbReference type="SMART" id="SM00228">
    <property type="entry name" value="PDZ"/>
    <property type="match status" value="2"/>
</dbReference>
<feature type="binding site" evidence="16">
    <location>
        <position position="52"/>
    </location>
    <ligand>
        <name>substrate</name>
    </ligand>
</feature>
<keyword evidence="10" id="KW-0574">Periplasm</keyword>
<evidence type="ECO:0000256" key="6">
    <source>
        <dbReference type="ARBA" id="ARBA00013958"/>
    </source>
</evidence>
<keyword evidence="11" id="KW-0378">Hydrolase</keyword>